<dbReference type="CDD" id="cd12195">
    <property type="entry name" value="CIPK_C"/>
    <property type="match status" value="1"/>
</dbReference>
<evidence type="ECO:0000256" key="8">
    <source>
        <dbReference type="ARBA" id="ARBA00022840"/>
    </source>
</evidence>
<accession>A0A8J5WCU5</accession>
<dbReference type="GO" id="GO:0004674">
    <property type="term" value="F:protein serine/threonine kinase activity"/>
    <property type="evidence" value="ECO:0007669"/>
    <property type="project" value="UniProtKB-KW"/>
</dbReference>
<reference evidence="16" key="1">
    <citation type="journal article" date="2021" name="bioRxiv">
        <title>Whole Genome Assembly and Annotation of Northern Wild Rice, Zizania palustris L., Supports a Whole Genome Duplication in the Zizania Genus.</title>
        <authorList>
            <person name="Haas M."/>
            <person name="Kono T."/>
            <person name="Macchietto M."/>
            <person name="Millas R."/>
            <person name="McGilp L."/>
            <person name="Shao M."/>
            <person name="Duquette J."/>
            <person name="Hirsch C.N."/>
            <person name="Kimball J."/>
        </authorList>
    </citation>
    <scope>NUCLEOTIDE SEQUENCE</scope>
    <source>
        <tissue evidence="16">Fresh leaf tissue</tissue>
    </source>
</reference>
<evidence type="ECO:0000256" key="7">
    <source>
        <dbReference type="ARBA" id="ARBA00022777"/>
    </source>
</evidence>
<gene>
    <name evidence="16" type="ORF">GUJ93_ZPchr0010g7393</name>
</gene>
<evidence type="ECO:0000256" key="9">
    <source>
        <dbReference type="ARBA" id="ARBA00023211"/>
    </source>
</evidence>
<dbReference type="PANTHER" id="PTHR43895:SF149">
    <property type="entry name" value="CBL-INTERACTING PROTEIN KINASE 6"/>
    <property type="match status" value="1"/>
</dbReference>
<dbReference type="PROSITE" id="PS00107">
    <property type="entry name" value="PROTEIN_KINASE_ATP"/>
    <property type="match status" value="1"/>
</dbReference>
<dbReference type="InterPro" id="IPR004041">
    <property type="entry name" value="NAF_dom"/>
</dbReference>
<keyword evidence="4 13" id="KW-0723">Serine/threonine-protein kinase</keyword>
<comment type="catalytic activity">
    <reaction evidence="10">
        <text>L-threonyl-[protein] + ATP = O-phospho-L-threonyl-[protein] + ADP + H(+)</text>
        <dbReference type="Rhea" id="RHEA:46608"/>
        <dbReference type="Rhea" id="RHEA-COMP:11060"/>
        <dbReference type="Rhea" id="RHEA-COMP:11605"/>
        <dbReference type="ChEBI" id="CHEBI:15378"/>
        <dbReference type="ChEBI" id="CHEBI:30013"/>
        <dbReference type="ChEBI" id="CHEBI:30616"/>
        <dbReference type="ChEBI" id="CHEBI:61977"/>
        <dbReference type="ChEBI" id="CHEBI:456216"/>
        <dbReference type="EC" id="2.7.11.1"/>
    </reaction>
</comment>
<keyword evidence="17" id="KW-1185">Reference proteome</keyword>
<evidence type="ECO:0000256" key="12">
    <source>
        <dbReference type="PROSITE-ProRule" id="PRU10141"/>
    </source>
</evidence>
<dbReference type="EC" id="2.7.11.1" evidence="3"/>
<comment type="caution">
    <text evidence="16">The sequence shown here is derived from an EMBL/GenBank/DDBJ whole genome shotgun (WGS) entry which is preliminary data.</text>
</comment>
<dbReference type="FunFam" id="3.30.200.20:FF:000096">
    <property type="entry name" value="Non-specific serine/threonine protein kinase"/>
    <property type="match status" value="1"/>
</dbReference>
<dbReference type="SMART" id="SM00220">
    <property type="entry name" value="S_TKc"/>
    <property type="match status" value="1"/>
</dbReference>
<dbReference type="FunFam" id="3.30.310.80:FF:000005">
    <property type="entry name" value="Non-specific serine/threonine protein kinase"/>
    <property type="match status" value="1"/>
</dbReference>
<evidence type="ECO:0000256" key="11">
    <source>
        <dbReference type="ARBA" id="ARBA00048679"/>
    </source>
</evidence>
<evidence type="ECO:0000259" key="14">
    <source>
        <dbReference type="PROSITE" id="PS50011"/>
    </source>
</evidence>
<dbReference type="InterPro" id="IPR018451">
    <property type="entry name" value="NAF/FISL_domain"/>
</dbReference>
<dbReference type="PROSITE" id="PS00108">
    <property type="entry name" value="PROTEIN_KINASE_ST"/>
    <property type="match status" value="1"/>
</dbReference>
<evidence type="ECO:0000256" key="13">
    <source>
        <dbReference type="RuleBase" id="RU000304"/>
    </source>
</evidence>
<evidence type="ECO:0000256" key="6">
    <source>
        <dbReference type="ARBA" id="ARBA00022741"/>
    </source>
</evidence>
<evidence type="ECO:0000313" key="17">
    <source>
        <dbReference type="Proteomes" id="UP000729402"/>
    </source>
</evidence>
<evidence type="ECO:0000256" key="3">
    <source>
        <dbReference type="ARBA" id="ARBA00012513"/>
    </source>
</evidence>
<evidence type="ECO:0000259" key="15">
    <source>
        <dbReference type="PROSITE" id="PS50816"/>
    </source>
</evidence>
<dbReference type="InterPro" id="IPR017441">
    <property type="entry name" value="Protein_kinase_ATP_BS"/>
</dbReference>
<protein>
    <recommendedName>
        <fullName evidence="3">non-specific serine/threonine protein kinase</fullName>
        <ecNumber evidence="3">2.7.11.1</ecNumber>
    </recommendedName>
</protein>
<proteinExistence type="inferred from homology"/>
<dbReference type="Proteomes" id="UP000729402">
    <property type="component" value="Unassembled WGS sequence"/>
</dbReference>
<dbReference type="Pfam" id="PF00069">
    <property type="entry name" value="Pkinase"/>
    <property type="match status" value="1"/>
</dbReference>
<evidence type="ECO:0000256" key="5">
    <source>
        <dbReference type="ARBA" id="ARBA00022679"/>
    </source>
</evidence>
<dbReference type="AlphaFoldDB" id="A0A8J5WCU5"/>
<comment type="catalytic activity">
    <reaction evidence="11">
        <text>L-seryl-[protein] + ATP = O-phospho-L-seryl-[protein] + ADP + H(+)</text>
        <dbReference type="Rhea" id="RHEA:17989"/>
        <dbReference type="Rhea" id="RHEA-COMP:9863"/>
        <dbReference type="Rhea" id="RHEA-COMP:11604"/>
        <dbReference type="ChEBI" id="CHEBI:15378"/>
        <dbReference type="ChEBI" id="CHEBI:29999"/>
        <dbReference type="ChEBI" id="CHEBI:30616"/>
        <dbReference type="ChEBI" id="CHEBI:83421"/>
        <dbReference type="ChEBI" id="CHEBI:456216"/>
        <dbReference type="EC" id="2.7.11.1"/>
    </reaction>
</comment>
<evidence type="ECO:0000256" key="2">
    <source>
        <dbReference type="ARBA" id="ARBA00006234"/>
    </source>
</evidence>
<dbReference type="PANTHER" id="PTHR43895">
    <property type="entry name" value="CALCIUM/CALMODULIN-DEPENDENT PROTEIN KINASE KINASE-RELATED"/>
    <property type="match status" value="1"/>
</dbReference>
<keyword evidence="8 12" id="KW-0067">ATP-binding</keyword>
<dbReference type="FunFam" id="1.10.510.10:FF:000279">
    <property type="entry name" value="Non-specific serine/threonine protein kinase"/>
    <property type="match status" value="1"/>
</dbReference>
<dbReference type="OrthoDB" id="193931at2759"/>
<keyword evidence="5" id="KW-0808">Transferase</keyword>
<feature type="domain" description="Protein kinase" evidence="14">
    <location>
        <begin position="23"/>
        <end position="278"/>
    </location>
</feature>
<evidence type="ECO:0000313" key="16">
    <source>
        <dbReference type="EMBL" id="KAG8087546.1"/>
    </source>
</evidence>
<evidence type="ECO:0000256" key="10">
    <source>
        <dbReference type="ARBA" id="ARBA00047899"/>
    </source>
</evidence>
<dbReference type="EMBL" id="JAAALK010000082">
    <property type="protein sequence ID" value="KAG8087546.1"/>
    <property type="molecule type" value="Genomic_DNA"/>
</dbReference>
<dbReference type="PROSITE" id="PS50816">
    <property type="entry name" value="NAF"/>
    <property type="match status" value="1"/>
</dbReference>
<dbReference type="Pfam" id="PF03822">
    <property type="entry name" value="NAF"/>
    <property type="match status" value="1"/>
</dbReference>
<dbReference type="GO" id="GO:0005524">
    <property type="term" value="F:ATP binding"/>
    <property type="evidence" value="ECO:0007669"/>
    <property type="project" value="UniProtKB-UniRule"/>
</dbReference>
<comment type="cofactor">
    <cofactor evidence="1">
        <name>Mn(2+)</name>
        <dbReference type="ChEBI" id="CHEBI:29035"/>
    </cofactor>
</comment>
<evidence type="ECO:0000256" key="4">
    <source>
        <dbReference type="ARBA" id="ARBA00022527"/>
    </source>
</evidence>
<dbReference type="InterPro" id="IPR008271">
    <property type="entry name" value="Ser/Thr_kinase_AS"/>
</dbReference>
<sequence length="439" mass="48434">MEVEAEAAEEKKGGGGGVLQGRYEMGRMLGCGNFGRVHMANDLRTGESVAVKVLTKEKIIRSGMMEQIKREIAVMKRVSHPNIVKLHEVMATRTKIYLALELVRGGELFARIVRCGRVKEDVARHYFRQLISAVDFCHSRGVYHRDLKPENLLLDEAGNLKIVDFGLSALVDHARDDGLLHTLCGTPGYAAPEVLRDKGYDGAKADLWSCGVILYVLLTGSLPFQDENIITMYRKVQRGDYRCPPWLSTDARRLIPRLLDPNPRTRITVAQLVDMPWFKKTSVSRQVSVEPLVDTAPACEEGDKDEPETMNAFQLISLSEGFDLSPLFEGDSAKRREGGTLFATREPASGVISRLEEAATRGGGQMRVTKSGARGVRLEGADRGGTKGRLTVAADIFSVAPSVLVVDVKKDGGDTLEYRCFCTEQLRPALQDIVWAADV</sequence>
<keyword evidence="7" id="KW-0418">Kinase</keyword>
<dbReference type="InterPro" id="IPR000719">
    <property type="entry name" value="Prot_kinase_dom"/>
</dbReference>
<keyword evidence="9" id="KW-0464">Manganese</keyword>
<reference evidence="16" key="2">
    <citation type="submission" date="2021-02" db="EMBL/GenBank/DDBJ databases">
        <authorList>
            <person name="Kimball J.A."/>
            <person name="Haas M.W."/>
            <person name="Macchietto M."/>
            <person name="Kono T."/>
            <person name="Duquette J."/>
            <person name="Shao M."/>
        </authorList>
    </citation>
    <scope>NUCLEOTIDE SEQUENCE</scope>
    <source>
        <tissue evidence="16">Fresh leaf tissue</tissue>
    </source>
</reference>
<feature type="domain" description="NAF" evidence="15">
    <location>
        <begin position="305"/>
        <end position="329"/>
    </location>
</feature>
<keyword evidence="6 12" id="KW-0547">Nucleotide-binding</keyword>
<evidence type="ECO:0000256" key="1">
    <source>
        <dbReference type="ARBA" id="ARBA00001936"/>
    </source>
</evidence>
<feature type="binding site" evidence="12">
    <location>
        <position position="52"/>
    </location>
    <ligand>
        <name>ATP</name>
        <dbReference type="ChEBI" id="CHEBI:30616"/>
    </ligand>
</feature>
<organism evidence="16 17">
    <name type="scientific">Zizania palustris</name>
    <name type="common">Northern wild rice</name>
    <dbReference type="NCBI Taxonomy" id="103762"/>
    <lineage>
        <taxon>Eukaryota</taxon>
        <taxon>Viridiplantae</taxon>
        <taxon>Streptophyta</taxon>
        <taxon>Embryophyta</taxon>
        <taxon>Tracheophyta</taxon>
        <taxon>Spermatophyta</taxon>
        <taxon>Magnoliopsida</taxon>
        <taxon>Liliopsida</taxon>
        <taxon>Poales</taxon>
        <taxon>Poaceae</taxon>
        <taxon>BOP clade</taxon>
        <taxon>Oryzoideae</taxon>
        <taxon>Oryzeae</taxon>
        <taxon>Zizaniinae</taxon>
        <taxon>Zizania</taxon>
    </lineage>
</organism>
<dbReference type="GO" id="GO:0007165">
    <property type="term" value="P:signal transduction"/>
    <property type="evidence" value="ECO:0007669"/>
    <property type="project" value="InterPro"/>
</dbReference>
<comment type="similarity">
    <text evidence="2">Belongs to the protein kinase superfamily. CAMK Ser/Thr protein kinase family. SNF1 subfamily.</text>
</comment>
<dbReference type="PROSITE" id="PS50011">
    <property type="entry name" value="PROTEIN_KINASE_DOM"/>
    <property type="match status" value="1"/>
</dbReference>
<name>A0A8J5WCU5_ZIZPA</name>